<evidence type="ECO:0000256" key="10">
    <source>
        <dbReference type="ARBA" id="ARBA00023012"/>
    </source>
</evidence>
<evidence type="ECO:0000256" key="2">
    <source>
        <dbReference type="ARBA" id="ARBA00022475"/>
    </source>
</evidence>
<evidence type="ECO:0000256" key="6">
    <source>
        <dbReference type="ARBA" id="ARBA00022741"/>
    </source>
</evidence>
<keyword evidence="3" id="KW-0597">Phosphoprotein</keyword>
<dbReference type="Pfam" id="PF17203">
    <property type="entry name" value="sCache_3_2"/>
    <property type="match status" value="1"/>
</dbReference>
<dbReference type="EMBL" id="CP001968">
    <property type="protein sequence ID" value="ADD68162.1"/>
    <property type="molecule type" value="Genomic_DNA"/>
</dbReference>
<keyword evidence="5 12" id="KW-0812">Transmembrane</keyword>
<keyword evidence="15" id="KW-1185">Reference proteome</keyword>
<dbReference type="RefSeq" id="WP_013010683.1">
    <property type="nucleotide sequence ID" value="NC_013943.1"/>
</dbReference>
<dbReference type="AlphaFoldDB" id="D4H813"/>
<dbReference type="InterPro" id="IPR000014">
    <property type="entry name" value="PAS"/>
</dbReference>
<dbReference type="GO" id="GO:0005886">
    <property type="term" value="C:plasma membrane"/>
    <property type="evidence" value="ECO:0007669"/>
    <property type="project" value="UniProtKB-SubCell"/>
</dbReference>
<dbReference type="OrthoDB" id="9792686at2"/>
<dbReference type="InterPro" id="IPR029151">
    <property type="entry name" value="Sensor-like_sf"/>
</dbReference>
<dbReference type="GO" id="GO:0005524">
    <property type="term" value="F:ATP binding"/>
    <property type="evidence" value="ECO:0007669"/>
    <property type="project" value="UniProtKB-KW"/>
</dbReference>
<evidence type="ECO:0000256" key="7">
    <source>
        <dbReference type="ARBA" id="ARBA00022777"/>
    </source>
</evidence>
<keyword evidence="7 14" id="KW-0418">Kinase</keyword>
<dbReference type="SUPFAM" id="SSF103190">
    <property type="entry name" value="Sensory domain-like"/>
    <property type="match status" value="1"/>
</dbReference>
<comment type="subcellular location">
    <subcellularLocation>
        <location evidence="1">Cell membrane</location>
        <topology evidence="1">Multi-pass membrane protein</topology>
    </subcellularLocation>
</comment>
<protein>
    <submittedName>
        <fullName evidence="14">Signal transduction histidine kinase regulating citrate/malate metabolism</fullName>
    </submittedName>
</protein>
<accession>D4H813</accession>
<evidence type="ECO:0000256" key="11">
    <source>
        <dbReference type="ARBA" id="ARBA00023136"/>
    </source>
</evidence>
<dbReference type="Gene3D" id="3.30.565.10">
    <property type="entry name" value="Histidine kinase-like ATPase, C-terminal domain"/>
    <property type="match status" value="1"/>
</dbReference>
<sequence length="533" mass="58399">MKAGKGLLLFIPKSIKGQMVIMLSVLACLQILVTAVIFNGIVGQYLEQSHREKTLGLAKIIAKMPIVIDALKEGETNPELQQKMVDMQKAVNAQFIVVARKDGIRLAHPVKERIGKQFVGGDYSPSVEQGKIYTSWAEGTLGYSLRGFAPVRDKTGEILGFVSVGYLETSVLKLVHNAQKEPLAYLFAMLFVGLVGANLIGGYVKKLTLGLEPSEIASMHTEREIILNSVRAAIIAVDIDGHIRFNNNEASRLLGAIETGTNIDEILPQAYVIQRAVDMQEARDEEIFVNGSIMMFNIIPTIINGKTTGAVATFRKKGEIDYLNYELKQALQCSELLRVQSHEYSNKLHTISGLLQLEEYDEAKNIILKESEGYHRLVEFTDKQINCSMVAGVILGKYNRAGELLCGFELDFNGGWLEAPSMPEHILTILGNLIDNGIDAATENKDRKPLISVGLYEDSENFYIQVEDTGKGLPEGLDIFQKGISTKSGSRGIGLYNVTMAKNALGATIETGISERLGGAYLSVKVPKKGAEA</sequence>
<feature type="domain" description="PAS" evidence="13">
    <location>
        <begin position="219"/>
        <end position="255"/>
    </location>
</feature>
<keyword evidence="4" id="KW-0808">Transferase</keyword>
<dbReference type="PaxDb" id="522772-Dacet_1392"/>
<evidence type="ECO:0000313" key="15">
    <source>
        <dbReference type="Proteomes" id="UP000002012"/>
    </source>
</evidence>
<evidence type="ECO:0000313" key="14">
    <source>
        <dbReference type="EMBL" id="ADD68162.1"/>
    </source>
</evidence>
<dbReference type="SUPFAM" id="SSF55890">
    <property type="entry name" value="Sporulation response regulatory protein Spo0B"/>
    <property type="match status" value="1"/>
</dbReference>
<dbReference type="STRING" id="522772.Dacet_1392"/>
<feature type="transmembrane region" description="Helical" evidence="12">
    <location>
        <begin position="20"/>
        <end position="42"/>
    </location>
</feature>
<dbReference type="FunCoup" id="D4H813">
    <property type="interactions" value="95"/>
</dbReference>
<dbReference type="InterPro" id="IPR033463">
    <property type="entry name" value="sCache_3"/>
</dbReference>
<gene>
    <name evidence="14" type="ordered locus">Dacet_1392</name>
</gene>
<name>D4H813_DENA2</name>
<dbReference type="eggNOG" id="COG3290">
    <property type="taxonomic scope" value="Bacteria"/>
</dbReference>
<evidence type="ECO:0000256" key="3">
    <source>
        <dbReference type="ARBA" id="ARBA00022553"/>
    </source>
</evidence>
<dbReference type="PROSITE" id="PS51257">
    <property type="entry name" value="PROKAR_LIPOPROTEIN"/>
    <property type="match status" value="1"/>
</dbReference>
<dbReference type="InterPro" id="IPR036890">
    <property type="entry name" value="HATPase_C_sf"/>
</dbReference>
<dbReference type="Gene3D" id="3.30.450.20">
    <property type="entry name" value="PAS domain"/>
    <property type="match status" value="2"/>
</dbReference>
<evidence type="ECO:0000256" key="9">
    <source>
        <dbReference type="ARBA" id="ARBA00022989"/>
    </source>
</evidence>
<dbReference type="InterPro" id="IPR039506">
    <property type="entry name" value="SPOB_a"/>
</dbReference>
<keyword evidence="9 12" id="KW-1133">Transmembrane helix</keyword>
<dbReference type="Pfam" id="PF14689">
    <property type="entry name" value="SPOB_a"/>
    <property type="match status" value="1"/>
</dbReference>
<dbReference type="PANTHER" id="PTHR43547">
    <property type="entry name" value="TWO-COMPONENT HISTIDINE KINASE"/>
    <property type="match status" value="1"/>
</dbReference>
<dbReference type="Pfam" id="PF02518">
    <property type="entry name" value="HATPase_c"/>
    <property type="match status" value="1"/>
</dbReference>
<keyword evidence="6" id="KW-0547">Nucleotide-binding</keyword>
<dbReference type="SMART" id="SM00387">
    <property type="entry name" value="HATPase_c"/>
    <property type="match status" value="1"/>
</dbReference>
<dbReference type="PANTHER" id="PTHR43547:SF10">
    <property type="entry name" value="SENSOR HISTIDINE KINASE DCUS"/>
    <property type="match status" value="1"/>
</dbReference>
<keyword evidence="10" id="KW-0902">Two-component regulatory system</keyword>
<dbReference type="InterPro" id="IPR003594">
    <property type="entry name" value="HATPase_dom"/>
</dbReference>
<dbReference type="PROSITE" id="PS50112">
    <property type="entry name" value="PAS"/>
    <property type="match status" value="1"/>
</dbReference>
<keyword evidence="8" id="KW-0067">ATP-binding</keyword>
<dbReference type="Gene3D" id="1.10.287.130">
    <property type="match status" value="1"/>
</dbReference>
<dbReference type="InParanoid" id="D4H813"/>
<dbReference type="KEGG" id="dap:Dacet_1392"/>
<evidence type="ECO:0000259" key="13">
    <source>
        <dbReference type="PROSITE" id="PS50112"/>
    </source>
</evidence>
<keyword evidence="11 12" id="KW-0472">Membrane</keyword>
<proteinExistence type="predicted"/>
<evidence type="ECO:0000256" key="1">
    <source>
        <dbReference type="ARBA" id="ARBA00004651"/>
    </source>
</evidence>
<dbReference type="HOGENOM" id="CLU_020211_11_2_0"/>
<dbReference type="SUPFAM" id="SSF55874">
    <property type="entry name" value="ATPase domain of HSP90 chaperone/DNA topoisomerase II/histidine kinase"/>
    <property type="match status" value="1"/>
</dbReference>
<reference evidence="14 15" key="1">
    <citation type="journal article" date="2010" name="Stand. Genomic Sci.">
        <title>Complete genome sequence of Denitrovibrio acetiphilus type strain (N2460).</title>
        <authorList>
            <person name="Kiss H."/>
            <person name="Lang E."/>
            <person name="Lapidus A."/>
            <person name="Copeland A."/>
            <person name="Nolan M."/>
            <person name="Glavina Del Rio T."/>
            <person name="Chen F."/>
            <person name="Lucas S."/>
            <person name="Tice H."/>
            <person name="Cheng J.F."/>
            <person name="Han C."/>
            <person name="Goodwin L."/>
            <person name="Pitluck S."/>
            <person name="Liolios K."/>
            <person name="Pati A."/>
            <person name="Ivanova N."/>
            <person name="Mavromatis K."/>
            <person name="Chen A."/>
            <person name="Palaniappan K."/>
            <person name="Land M."/>
            <person name="Hauser L."/>
            <person name="Chang Y.J."/>
            <person name="Jeffries C.D."/>
            <person name="Detter J.C."/>
            <person name="Brettin T."/>
            <person name="Spring S."/>
            <person name="Rohde M."/>
            <person name="Goker M."/>
            <person name="Woyke T."/>
            <person name="Bristow J."/>
            <person name="Eisen J.A."/>
            <person name="Markowitz V."/>
            <person name="Hugenholtz P."/>
            <person name="Kyrpides N.C."/>
            <person name="Klenk H.P."/>
        </authorList>
    </citation>
    <scope>NUCLEOTIDE SEQUENCE [LARGE SCALE GENOMIC DNA]</scope>
    <source>
        <strain evidence="15">DSM 12809 / NBRC 114555 / N2460</strain>
    </source>
</reference>
<organism evidence="14 15">
    <name type="scientific">Denitrovibrio acetiphilus (strain DSM 12809 / NBRC 114555 / N2460)</name>
    <dbReference type="NCBI Taxonomy" id="522772"/>
    <lineage>
        <taxon>Bacteria</taxon>
        <taxon>Pseudomonadati</taxon>
        <taxon>Deferribacterota</taxon>
        <taxon>Deferribacteres</taxon>
        <taxon>Deferribacterales</taxon>
        <taxon>Geovibrionaceae</taxon>
        <taxon>Denitrovibrio</taxon>
    </lineage>
</organism>
<dbReference type="InterPro" id="IPR035965">
    <property type="entry name" value="PAS-like_dom_sf"/>
</dbReference>
<dbReference type="Proteomes" id="UP000002012">
    <property type="component" value="Chromosome"/>
</dbReference>
<keyword evidence="2" id="KW-1003">Cell membrane</keyword>
<evidence type="ECO:0000256" key="5">
    <source>
        <dbReference type="ARBA" id="ARBA00022692"/>
    </source>
</evidence>
<feature type="transmembrane region" description="Helical" evidence="12">
    <location>
        <begin position="183"/>
        <end position="204"/>
    </location>
</feature>
<dbReference type="SUPFAM" id="SSF55785">
    <property type="entry name" value="PYP-like sensor domain (PAS domain)"/>
    <property type="match status" value="1"/>
</dbReference>
<evidence type="ECO:0000256" key="12">
    <source>
        <dbReference type="SAM" id="Phobius"/>
    </source>
</evidence>
<dbReference type="InterPro" id="IPR016120">
    <property type="entry name" value="Sig_transdc_His_kin_SpoOB"/>
</dbReference>
<evidence type="ECO:0000256" key="8">
    <source>
        <dbReference type="ARBA" id="ARBA00022840"/>
    </source>
</evidence>
<evidence type="ECO:0000256" key="4">
    <source>
        <dbReference type="ARBA" id="ARBA00022679"/>
    </source>
</evidence>
<dbReference type="GO" id="GO:0000155">
    <property type="term" value="F:phosphorelay sensor kinase activity"/>
    <property type="evidence" value="ECO:0007669"/>
    <property type="project" value="InterPro"/>
</dbReference>